<comment type="caution">
    <text evidence="2">The sequence shown here is derived from an EMBL/GenBank/DDBJ whole genome shotgun (WGS) entry which is preliminary data.</text>
</comment>
<gene>
    <name evidence="2" type="ORF">J5W02_08590</name>
</gene>
<accession>A0ABS7DNT8</accession>
<dbReference type="RefSeq" id="WP_219965246.1">
    <property type="nucleotide sequence ID" value="NZ_JAGFNZ010000002.1"/>
</dbReference>
<organism evidence="2 3">
    <name type="scientific">Caproiciproducens faecalis</name>
    <dbReference type="NCBI Taxonomy" id="2820301"/>
    <lineage>
        <taxon>Bacteria</taxon>
        <taxon>Bacillati</taxon>
        <taxon>Bacillota</taxon>
        <taxon>Clostridia</taxon>
        <taxon>Eubacteriales</taxon>
        <taxon>Acutalibacteraceae</taxon>
        <taxon>Caproiciproducens</taxon>
    </lineage>
</organism>
<name>A0ABS7DNT8_9FIRM</name>
<reference evidence="2 3" key="1">
    <citation type="submission" date="2021-03" db="EMBL/GenBank/DDBJ databases">
        <title>Caproiciproducens sp. nov. isolated from feces of cow.</title>
        <authorList>
            <person name="Choi J.-Y."/>
        </authorList>
    </citation>
    <scope>NUCLEOTIDE SEQUENCE [LARGE SCALE GENOMIC DNA]</scope>
    <source>
        <strain evidence="2 3">AGMB10547</strain>
    </source>
</reference>
<keyword evidence="3" id="KW-1185">Reference proteome</keyword>
<evidence type="ECO:0008006" key="4">
    <source>
        <dbReference type="Google" id="ProtNLM"/>
    </source>
</evidence>
<sequence length="151" mass="16180">MKKIIKLCAVVLAATAVFALAGCSARTPVSADEFKKQAEAAGFTVTDSSTSNANVEKYLSAIKNETGTELAFLSFPSESDASEMYATLKSGITTGTDGTAKNIDSSSYNKYTLVNGELNHILVRMNKTIVYGKATSAYKSQIDDFFNAIKY</sequence>
<dbReference type="EMBL" id="JAGFNZ010000002">
    <property type="protein sequence ID" value="MBW7572873.1"/>
    <property type="molecule type" value="Genomic_DNA"/>
</dbReference>
<evidence type="ECO:0000256" key="1">
    <source>
        <dbReference type="SAM" id="SignalP"/>
    </source>
</evidence>
<feature type="chain" id="PRO_5047252422" description="DUF4358 domain-containing protein" evidence="1">
    <location>
        <begin position="22"/>
        <end position="151"/>
    </location>
</feature>
<proteinExistence type="predicted"/>
<protein>
    <recommendedName>
        <fullName evidence="4">DUF4358 domain-containing protein</fullName>
    </recommendedName>
</protein>
<dbReference type="PROSITE" id="PS51257">
    <property type="entry name" value="PROKAR_LIPOPROTEIN"/>
    <property type="match status" value="1"/>
</dbReference>
<dbReference type="Proteomes" id="UP000719942">
    <property type="component" value="Unassembled WGS sequence"/>
</dbReference>
<keyword evidence="1" id="KW-0732">Signal</keyword>
<feature type="signal peptide" evidence="1">
    <location>
        <begin position="1"/>
        <end position="21"/>
    </location>
</feature>
<evidence type="ECO:0000313" key="2">
    <source>
        <dbReference type="EMBL" id="MBW7572873.1"/>
    </source>
</evidence>
<evidence type="ECO:0000313" key="3">
    <source>
        <dbReference type="Proteomes" id="UP000719942"/>
    </source>
</evidence>